<evidence type="ECO:0000313" key="1">
    <source>
        <dbReference type="EMBL" id="VEL24185.1"/>
    </source>
</evidence>
<dbReference type="AlphaFoldDB" id="A0A448WZE5"/>
<organism evidence="1 2">
    <name type="scientific">Protopolystoma xenopodis</name>
    <dbReference type="NCBI Taxonomy" id="117903"/>
    <lineage>
        <taxon>Eukaryota</taxon>
        <taxon>Metazoa</taxon>
        <taxon>Spiralia</taxon>
        <taxon>Lophotrochozoa</taxon>
        <taxon>Platyhelminthes</taxon>
        <taxon>Monogenea</taxon>
        <taxon>Polyopisthocotylea</taxon>
        <taxon>Polystomatidea</taxon>
        <taxon>Polystomatidae</taxon>
        <taxon>Protopolystoma</taxon>
    </lineage>
</organism>
<keyword evidence="2" id="KW-1185">Reference proteome</keyword>
<evidence type="ECO:0000313" key="2">
    <source>
        <dbReference type="Proteomes" id="UP000784294"/>
    </source>
</evidence>
<protein>
    <submittedName>
        <fullName evidence="1">Uncharacterized protein</fullName>
    </submittedName>
</protein>
<name>A0A448WZE5_9PLAT</name>
<dbReference type="EMBL" id="CAAALY010066398">
    <property type="protein sequence ID" value="VEL24185.1"/>
    <property type="molecule type" value="Genomic_DNA"/>
</dbReference>
<dbReference type="Proteomes" id="UP000784294">
    <property type="component" value="Unassembled WGS sequence"/>
</dbReference>
<comment type="caution">
    <text evidence="1">The sequence shown here is derived from an EMBL/GenBank/DDBJ whole genome shotgun (WGS) entry which is preliminary data.</text>
</comment>
<gene>
    <name evidence="1" type="ORF">PXEA_LOCUS17625</name>
</gene>
<sequence length="199" mass="21977">MVNEQAVWQLDDSSGCNQLDPAEFVEQLSTELGSLVLNGPDLEESRYGSDFGSSSKSSLFRPELDAAGNASDLPLNFINTPVTQAGERHAVLGVFSQGPNVDYVKIVGNARSMFKPIGFYTDNEDLSPLQPDGFKLISIGLGTSPSQKDMQNSLLATDKVTATYPRRFPIILLFYIMLIQNLNFRCHCFIIEEEKNFGN</sequence>
<proteinExistence type="predicted"/>
<accession>A0A448WZE5</accession>
<reference evidence="1" key="1">
    <citation type="submission" date="2018-11" db="EMBL/GenBank/DDBJ databases">
        <authorList>
            <consortium name="Pathogen Informatics"/>
        </authorList>
    </citation>
    <scope>NUCLEOTIDE SEQUENCE</scope>
</reference>